<feature type="domain" description="PKD" evidence="4">
    <location>
        <begin position="1572"/>
        <end position="1652"/>
    </location>
</feature>
<dbReference type="SMART" id="SM00612">
    <property type="entry name" value="Kelch"/>
    <property type="match status" value="2"/>
</dbReference>
<dbReference type="InterPro" id="IPR011043">
    <property type="entry name" value="Gal_Oxase/kelch_b-propeller"/>
</dbReference>
<feature type="region of interest" description="Disordered" evidence="2">
    <location>
        <begin position="567"/>
        <end position="597"/>
    </location>
</feature>
<evidence type="ECO:0000313" key="6">
    <source>
        <dbReference type="Proteomes" id="UP000219559"/>
    </source>
</evidence>
<dbReference type="SUPFAM" id="SSF49299">
    <property type="entry name" value="PKD domain"/>
    <property type="match status" value="8"/>
</dbReference>
<dbReference type="SMART" id="SM00089">
    <property type="entry name" value="PKD"/>
    <property type="match status" value="8"/>
</dbReference>
<feature type="compositionally biased region" description="Basic and acidic residues" evidence="2">
    <location>
        <begin position="582"/>
        <end position="597"/>
    </location>
</feature>
<dbReference type="PROSITE" id="PS50093">
    <property type="entry name" value="PKD"/>
    <property type="match status" value="8"/>
</dbReference>
<dbReference type="SUPFAM" id="SSF81296">
    <property type="entry name" value="E set domains"/>
    <property type="match status" value="1"/>
</dbReference>
<evidence type="ECO:0000256" key="1">
    <source>
        <dbReference type="ARBA" id="ARBA00022729"/>
    </source>
</evidence>
<comment type="caution">
    <text evidence="5">The sequence shown here is derived from an EMBL/GenBank/DDBJ whole genome shotgun (WGS) entry which is preliminary data.</text>
</comment>
<feature type="domain" description="PKD" evidence="4">
    <location>
        <begin position="1397"/>
        <end position="1477"/>
    </location>
</feature>
<dbReference type="EMBL" id="NBWU01000008">
    <property type="protein sequence ID" value="PCE62616.1"/>
    <property type="molecule type" value="Genomic_DNA"/>
</dbReference>
<dbReference type="InterPro" id="IPR014756">
    <property type="entry name" value="Ig_E-set"/>
</dbReference>
<dbReference type="SMART" id="SM00409">
    <property type="entry name" value="IG"/>
    <property type="match status" value="3"/>
</dbReference>
<sequence length="2097" mass="223454">MMETMKRKLPLTLLSCFLFLNTIWSQNASTQGQWSAPIEFGIVPVAVANLPDGRLLCWSSQFRNTFIEYGDGATFSQYFDPFGGVDGKGGVDGAEFTINTDHDMFCPGINNLADGRLLSAGGTTSERTSIFDPQTGIWSVASEMNIPRGYQGNVTLQDGTVFTVGGSWSNGNSNNPNDPFRNGGKDAELWSPLTGWITLNNIQGEDIYTAADLASEDQGLYRVDNHVWLWPAPNGKLFHAGPSEMMHWIDVDVPNGLIVDAGIRQDLGQNKVDGYSMKGNTVMFDVGKILKTGGAPEYGDDHLNGKPAREGSFIIDLNGVSFGNTPNVTFAGNMGAARTMHNSTVLPNGEVLVTGGIESAEVFQDLGAVMGAEIYNENTGWRNVATMNEPRTYHSVAILMVDGRVFVGGGGLCDGSNPGCVNHFDAEIYSPPYLFDNSGNLATRPQITGISSGNANGPYNETVVDYNSTLTVNTNTNVTEFSLIRFSAATHATNNEQRRIPLNTVSGTSHSLSIPDRNLLPPGYYMLFALDANGTPSIAEVLKIGDAIPLSSNPNLVLDMKFDENSGASLSDDSANNNDGTVVEREDDGTPRTADDHQFSTGVFGNAIEFDGKEHTSNSLIDIPYDTSFETAQSQITLSAWVWRDTGSAIPQAGGKIANVGVVSHHYPNIFFGFHNTLYKWSFSTTNGYVDCYSGYAPLEGWNHIVATFDGEFARIYANGVEIAKNAATGMINLVDSGDRSSFTVSGFYEHREFHEFPVSIQAYANMSKITDEVDGKIDELKIYNVALGAEEISQLYQLGVATGNPDIPDCSGNEITVEYKLYDSASSTWGDWVTSTNKRILAKEGDELFIRAKDYSGQYFVTTQRMDGPTFDSNDFSNPENAYKLDTGIYGNADDGILGVSDSGIYVLTTENGCPTPIELRVLGSCDPGETVINTQYQINGVWQSGANSLSLDEGTKLVLSAIPDDPSLEITITLPNGVNVPDNYEIESLDPLSHQGEYLIMSNQGCSQILELTINDVDCNTLPLETEYQINSTPWVSGQNSVSVDIGSNLNLSIAPNGIPYSIVSNAANQNGKSNGTDDLLLTNITADDAGTYTFTTASGCSTTLEVSVNVSCAALNPQIEYQINAEGSFTQTGNTLSLDEGNNLELRLSPAGTSYQVTSNAANGNAKTMDTQSLTLNNVTSQDSGTYTFTTDSGCTETLNLTINTVGCNALNFRIEHNINDSGFIEGSSFVRVLPGDKLVISGLPNQNNGSPLAYTVNGPNSNNKPLNSSDLTINNIQNADGGTYELVSSSGCSSNIEVIVGANAAPTANTSASTLSGTAPLDVDFTGSGSTDDLAISSYQWNFGDGNTSNQADPTHQFINPGTYTVVLTVTDNEGAQDTEQLTIDVEAPNQAPNAVIQADILSGQAPLTINFNGTDSTDDEGINAYAWNFGNGNTENGEQVSHTFTTGGTFEVILTVTDTEGVEDSASVTINVAPPNNPPTAIIETNTTNGNAPLTVAFTGDLSTDDAGITTYLWDFGNGNTSNEPNPNHTFTESGNFTVNLTVTDTQGASDSDNVVISVGEVPNTPPLAQITVDNETGVAPLSVQFNSDSSTDDKGIVSYAWDFGNGQSSTDSNPAMIFSEPGTYTVKLTVWDQEDLSDSDTQTIVVDPVPNTAPVAVISSDKSEGEAPLTVQFSSSDSYDDKEIVSQTWDFGNGETSQQINATITFETPGEYTVSLTVSDAEGLSNTTQTSITVNLPEDNTPPVAKITSSTTSGIAPLAIAFDAGQSSDNIGITTYAWDFGDGTNSSESALNKTYAQAGQYTVVLTVTDANGNTDSDQIVITVSEMENTAPIAMAQATPLTGLAPLNVSFSSEGSYDDAGIQNYNWDFGDGTTSQDQNPTHLYTESGTFQAILTVSDAEGLTDTYNLTIVVNAPENMAPVAQITANGASGKVPLTVTFSSEGSTDDIGITNYSWDFGTGDTSSEENPQYTFTQVGTYEVVLTVTDEAGLSSTASFTITVNPNTNGNTIVQIAPNPVSGNVAHAYISYGNDTEPTKLGVYDSTGKLIYTFTPKDVLESGRYNIPLNNLVSGIYYLKVYFSNAPSKATRILVR</sequence>
<dbReference type="InterPro" id="IPR037293">
    <property type="entry name" value="Gal_Oxidase_central_sf"/>
</dbReference>
<dbReference type="Pfam" id="PF18911">
    <property type="entry name" value="PKD_4"/>
    <property type="match status" value="8"/>
</dbReference>
<dbReference type="Gene3D" id="2.60.40.10">
    <property type="entry name" value="Immunoglobulins"/>
    <property type="match status" value="9"/>
</dbReference>
<dbReference type="GO" id="GO:0005975">
    <property type="term" value="P:carbohydrate metabolic process"/>
    <property type="evidence" value="ECO:0007669"/>
    <property type="project" value="UniProtKB-ARBA"/>
</dbReference>
<feature type="domain" description="PKD" evidence="4">
    <location>
        <begin position="1749"/>
        <end position="1834"/>
    </location>
</feature>
<dbReference type="InterPro" id="IPR035986">
    <property type="entry name" value="PKD_dom_sf"/>
</dbReference>
<dbReference type="CDD" id="cd02851">
    <property type="entry name" value="E_set_GO_C"/>
    <property type="match status" value="1"/>
</dbReference>
<dbReference type="Pfam" id="PF13385">
    <property type="entry name" value="Laminin_G_3"/>
    <property type="match status" value="1"/>
</dbReference>
<gene>
    <name evidence="5" type="ORF">B7P33_18460</name>
</gene>
<feature type="domain" description="PKD" evidence="4">
    <location>
        <begin position="1660"/>
        <end position="1747"/>
    </location>
</feature>
<accession>A0A2A4G3S8</accession>
<proteinExistence type="predicted"/>
<dbReference type="InterPro" id="IPR026444">
    <property type="entry name" value="Secre_tail"/>
</dbReference>
<dbReference type="InterPro" id="IPR000601">
    <property type="entry name" value="PKD_dom"/>
</dbReference>
<dbReference type="Proteomes" id="UP000219559">
    <property type="component" value="Unassembled WGS sequence"/>
</dbReference>
<dbReference type="InterPro" id="IPR006652">
    <property type="entry name" value="Kelch_1"/>
</dbReference>
<evidence type="ECO:0000256" key="2">
    <source>
        <dbReference type="SAM" id="MobiDB-lite"/>
    </source>
</evidence>
<dbReference type="PANTHER" id="PTHR46182">
    <property type="entry name" value="FI19480P1"/>
    <property type="match status" value="1"/>
</dbReference>
<feature type="domain" description="PKD" evidence="4">
    <location>
        <begin position="1310"/>
        <end position="1393"/>
    </location>
</feature>
<dbReference type="SUPFAM" id="SSF49899">
    <property type="entry name" value="Concanavalin A-like lectins/glucanases"/>
    <property type="match status" value="1"/>
</dbReference>
<dbReference type="GO" id="GO:0016020">
    <property type="term" value="C:membrane"/>
    <property type="evidence" value="ECO:0007669"/>
    <property type="project" value="TreeGrafter"/>
</dbReference>
<dbReference type="InterPro" id="IPR022409">
    <property type="entry name" value="PKD/Chitinase_dom"/>
</dbReference>
<dbReference type="CDD" id="cd00146">
    <property type="entry name" value="PKD"/>
    <property type="match status" value="8"/>
</dbReference>
<dbReference type="InterPro" id="IPR029865">
    <property type="entry name" value="KIAA0319-like"/>
</dbReference>
<feature type="domain" description="PKD" evidence="4">
    <location>
        <begin position="1484"/>
        <end position="1564"/>
    </location>
</feature>
<feature type="chain" id="PRO_5012246492" description="PKD domain-containing protein" evidence="3">
    <location>
        <begin position="29"/>
        <end position="2097"/>
    </location>
</feature>
<dbReference type="NCBIfam" id="TIGR04183">
    <property type="entry name" value="Por_Secre_tail"/>
    <property type="match status" value="1"/>
</dbReference>
<feature type="domain" description="PKD" evidence="4">
    <location>
        <begin position="1925"/>
        <end position="2005"/>
    </location>
</feature>
<dbReference type="SUPFAM" id="SSF50965">
    <property type="entry name" value="Galactose oxidase, central domain"/>
    <property type="match status" value="1"/>
</dbReference>
<dbReference type="GO" id="GO:0031410">
    <property type="term" value="C:cytoplasmic vesicle"/>
    <property type="evidence" value="ECO:0007669"/>
    <property type="project" value="TreeGrafter"/>
</dbReference>
<organism evidence="5 6">
    <name type="scientific">Sediminicola luteus</name>
    <dbReference type="NCBI Taxonomy" id="319238"/>
    <lineage>
        <taxon>Bacteria</taxon>
        <taxon>Pseudomonadati</taxon>
        <taxon>Bacteroidota</taxon>
        <taxon>Flavobacteriia</taxon>
        <taxon>Flavobacteriales</taxon>
        <taxon>Flavobacteriaceae</taxon>
        <taxon>Sediminicola</taxon>
    </lineage>
</organism>
<name>A0A2A4G3S8_9FLAO</name>
<dbReference type="InterPro" id="IPR003599">
    <property type="entry name" value="Ig_sub"/>
</dbReference>
<evidence type="ECO:0000256" key="3">
    <source>
        <dbReference type="SAM" id="SignalP"/>
    </source>
</evidence>
<feature type="domain" description="PKD" evidence="4">
    <location>
        <begin position="1837"/>
        <end position="1917"/>
    </location>
</feature>
<feature type="compositionally biased region" description="Polar residues" evidence="2">
    <location>
        <begin position="567"/>
        <end position="580"/>
    </location>
</feature>
<reference evidence="5 6" key="1">
    <citation type="submission" date="2017-04" db="EMBL/GenBank/DDBJ databases">
        <title>A new member of the family Flavobacteriaceae isolated from ascidians.</title>
        <authorList>
            <person name="Chen L."/>
        </authorList>
    </citation>
    <scope>NUCLEOTIDE SEQUENCE [LARGE SCALE GENOMIC DNA]</scope>
    <source>
        <strain evidence="5 6">HQA918</strain>
    </source>
</reference>
<evidence type="ECO:0000313" key="5">
    <source>
        <dbReference type="EMBL" id="PCE62616.1"/>
    </source>
</evidence>
<keyword evidence="1 3" id="KW-0732">Signal</keyword>
<feature type="signal peptide" evidence="3">
    <location>
        <begin position="1"/>
        <end position="28"/>
    </location>
</feature>
<keyword evidence="6" id="KW-1185">Reference proteome</keyword>
<dbReference type="Gene3D" id="2.60.120.200">
    <property type="match status" value="1"/>
</dbReference>
<dbReference type="PANTHER" id="PTHR46182:SF2">
    <property type="entry name" value="FI19480P1"/>
    <property type="match status" value="1"/>
</dbReference>
<evidence type="ECO:0000259" key="4">
    <source>
        <dbReference type="PROSITE" id="PS50093"/>
    </source>
</evidence>
<dbReference type="InterPro" id="IPR013783">
    <property type="entry name" value="Ig-like_fold"/>
</dbReference>
<dbReference type="Pfam" id="PF09118">
    <property type="entry name" value="GO-like_E_set"/>
    <property type="match status" value="1"/>
</dbReference>
<dbReference type="InterPro" id="IPR015202">
    <property type="entry name" value="GO-like_E_set"/>
</dbReference>
<protein>
    <recommendedName>
        <fullName evidence="4">PKD domain-containing protein</fullName>
    </recommendedName>
</protein>
<dbReference type="Gene3D" id="2.130.10.80">
    <property type="entry name" value="Galactose oxidase/kelch, beta-propeller"/>
    <property type="match status" value="1"/>
</dbReference>
<dbReference type="InterPro" id="IPR013320">
    <property type="entry name" value="ConA-like_dom_sf"/>
</dbReference>
<dbReference type="OrthoDB" id="872573at2"/>
<dbReference type="GO" id="GO:0004553">
    <property type="term" value="F:hydrolase activity, hydrolyzing O-glycosyl compounds"/>
    <property type="evidence" value="ECO:0007669"/>
    <property type="project" value="UniProtKB-ARBA"/>
</dbReference>